<proteinExistence type="predicted"/>
<dbReference type="KEGG" id="wne:PIG85_01780"/>
<dbReference type="RefSeq" id="WP_004806615.1">
    <property type="nucleotide sequence ID" value="NZ_CP116394.1"/>
</dbReference>
<gene>
    <name evidence="1" type="ORF">PIG85_01780</name>
</gene>
<dbReference type="Proteomes" id="UP001211044">
    <property type="component" value="Chromosome"/>
</dbReference>
<organism evidence="1 2">
    <name type="scientific">Winkia neuii subsp. anitrata</name>
    <dbReference type="NCBI Taxonomy" id="29318"/>
    <lineage>
        <taxon>Bacteria</taxon>
        <taxon>Bacillati</taxon>
        <taxon>Actinomycetota</taxon>
        <taxon>Actinomycetes</taxon>
        <taxon>Actinomycetales</taxon>
        <taxon>Actinomycetaceae</taxon>
        <taxon>Winkia</taxon>
    </lineage>
</organism>
<evidence type="ECO:0000313" key="1">
    <source>
        <dbReference type="EMBL" id="WCE46399.1"/>
    </source>
</evidence>
<sequence length="140" mass="15491">MSKSPRIIEMGPGTLVIGASETICAMEHQVLEATLKPDAKHEKPMRVLSGDYIPGTRSESWTLSGKLAQDTGEEDSVQDWLFDHRGQEYPFEFTPRNARKQKFQGNLIVEATAIGGQSGTKPDTEFEFELVGAPIRQKLG</sequence>
<dbReference type="EMBL" id="CP116394">
    <property type="protein sequence ID" value="WCE46399.1"/>
    <property type="molecule type" value="Genomic_DNA"/>
</dbReference>
<reference evidence="1" key="1">
    <citation type="submission" date="2023-01" db="EMBL/GenBank/DDBJ databases">
        <title>Comparative Genomic Analysis of the Clinically-Derived Winkia Strain NY0527 Provides Evidence into the Taxonomic Reassignment of Winkia neuii and Characterizes Their Virulence Traits.</title>
        <authorList>
            <person name="Cai X."/>
            <person name="Peng Y."/>
            <person name="Li M."/>
            <person name="Qiu Y."/>
            <person name="Wang Y."/>
            <person name="Xu L."/>
            <person name="Hou Q."/>
        </authorList>
    </citation>
    <scope>NUCLEOTIDE SEQUENCE</scope>
    <source>
        <strain evidence="1">NY0527</strain>
    </source>
</reference>
<accession>A0AB38XQ53</accession>
<name>A0AB38XQ53_9ACTO</name>
<evidence type="ECO:0008006" key="3">
    <source>
        <dbReference type="Google" id="ProtNLM"/>
    </source>
</evidence>
<evidence type="ECO:0000313" key="2">
    <source>
        <dbReference type="Proteomes" id="UP001211044"/>
    </source>
</evidence>
<protein>
    <recommendedName>
        <fullName evidence="3">Phage tail protein</fullName>
    </recommendedName>
</protein>
<dbReference type="AlphaFoldDB" id="A0AB38XQ53"/>